<dbReference type="RefSeq" id="WP_184394781.1">
    <property type="nucleotide sequence ID" value="NZ_BAAAJD010000121.1"/>
</dbReference>
<dbReference type="AlphaFoldDB" id="A0A7W8QPK4"/>
<organism evidence="5 6">
    <name type="scientific">Nocardiopsis composta</name>
    <dbReference type="NCBI Taxonomy" id="157465"/>
    <lineage>
        <taxon>Bacteria</taxon>
        <taxon>Bacillati</taxon>
        <taxon>Actinomycetota</taxon>
        <taxon>Actinomycetes</taxon>
        <taxon>Streptosporangiales</taxon>
        <taxon>Nocardiopsidaceae</taxon>
        <taxon>Nocardiopsis</taxon>
    </lineage>
</organism>
<dbReference type="SUPFAM" id="SSF51735">
    <property type="entry name" value="NAD(P)-binding Rossmann-fold domains"/>
    <property type="match status" value="1"/>
</dbReference>
<evidence type="ECO:0000256" key="1">
    <source>
        <dbReference type="ARBA" id="ARBA00010928"/>
    </source>
</evidence>
<keyword evidence="6" id="KW-1185">Reference proteome</keyword>
<dbReference type="PANTHER" id="PTHR42840">
    <property type="entry name" value="NAD(P)-BINDING ROSSMANN-FOLD SUPERFAMILY PROTEIN-RELATED"/>
    <property type="match status" value="1"/>
</dbReference>
<accession>A0A7W8QPK4</accession>
<dbReference type="Proteomes" id="UP000572635">
    <property type="component" value="Unassembled WGS sequence"/>
</dbReference>
<feature type="domain" description="Gfo/Idh/MocA-like oxidoreductase N-terminal" evidence="3">
    <location>
        <begin position="1"/>
        <end position="119"/>
    </location>
</feature>
<sequence>MRIGLIGTGRIGAAHAAAVAARPEVGGLVVADADPERARATAARTGAEAAGSPAELLVPGAVDALIVAAATDAHPGLILEGVRAGLPVFCEKPVARDVPRTVEVLREVDKAGALVHIGFMRRFDAGYARARRALAAGELGELHRVHAVTCDAAPPPAEFVPTSGGIFRDCHVHDFDALRWVTGREAVEVHAYGANRGAGYFAEAGDVDTAAAVLRLDDGTLATLQGSRYNGAGYDVRMELAGSRGTIAVGLDDRAPLRSAEGAGFPSGTPHREFWPRFEAAYRAEIAAFLRAAAEGGPSPCTVADALEALLVAEAADLSMRRGRPVRVDEVREQGGAR</sequence>
<dbReference type="EMBL" id="JACHDB010000001">
    <property type="protein sequence ID" value="MBB5434282.1"/>
    <property type="molecule type" value="Genomic_DNA"/>
</dbReference>
<keyword evidence="2 5" id="KW-0560">Oxidoreductase</keyword>
<dbReference type="EC" id="1.1.1.18" evidence="5"/>
<evidence type="ECO:0000259" key="3">
    <source>
        <dbReference type="Pfam" id="PF01408"/>
    </source>
</evidence>
<dbReference type="SUPFAM" id="SSF55347">
    <property type="entry name" value="Glyceraldehyde-3-phosphate dehydrogenase-like, C-terminal domain"/>
    <property type="match status" value="1"/>
</dbReference>
<dbReference type="InterPro" id="IPR036291">
    <property type="entry name" value="NAD(P)-bd_dom_sf"/>
</dbReference>
<gene>
    <name evidence="5" type="ORF">HDA36_004366</name>
</gene>
<dbReference type="Pfam" id="PF22725">
    <property type="entry name" value="GFO_IDH_MocA_C3"/>
    <property type="match status" value="1"/>
</dbReference>
<evidence type="ECO:0000256" key="2">
    <source>
        <dbReference type="ARBA" id="ARBA00023002"/>
    </source>
</evidence>
<protein>
    <submittedName>
        <fullName evidence="5">Myo-inositol 2-dehydrogenase/D-chiro-inositol 1-dehydrogenase</fullName>
        <ecNumber evidence="5">1.1.1.18</ecNumber>
        <ecNumber evidence="5">1.1.1.369</ecNumber>
    </submittedName>
</protein>
<dbReference type="Pfam" id="PF01408">
    <property type="entry name" value="GFO_IDH_MocA"/>
    <property type="match status" value="1"/>
</dbReference>
<evidence type="ECO:0000259" key="4">
    <source>
        <dbReference type="Pfam" id="PF22725"/>
    </source>
</evidence>
<dbReference type="EC" id="1.1.1.369" evidence="5"/>
<dbReference type="InterPro" id="IPR055170">
    <property type="entry name" value="GFO_IDH_MocA-like_dom"/>
</dbReference>
<proteinExistence type="inferred from homology"/>
<dbReference type="Gene3D" id="3.30.360.10">
    <property type="entry name" value="Dihydrodipicolinate Reductase, domain 2"/>
    <property type="match status" value="1"/>
</dbReference>
<dbReference type="PANTHER" id="PTHR42840:SF3">
    <property type="entry name" value="BINDING ROSSMANN FOLD OXIDOREDUCTASE, PUTATIVE (AFU_ORTHOLOGUE AFUA_2G10240)-RELATED"/>
    <property type="match status" value="1"/>
</dbReference>
<dbReference type="InterPro" id="IPR000683">
    <property type="entry name" value="Gfo/Idh/MocA-like_OxRdtase_N"/>
</dbReference>
<evidence type="ECO:0000313" key="6">
    <source>
        <dbReference type="Proteomes" id="UP000572635"/>
    </source>
</evidence>
<comment type="similarity">
    <text evidence="1">Belongs to the Gfo/Idh/MocA family.</text>
</comment>
<reference evidence="5 6" key="1">
    <citation type="submission" date="2020-08" db="EMBL/GenBank/DDBJ databases">
        <title>Sequencing the genomes of 1000 actinobacteria strains.</title>
        <authorList>
            <person name="Klenk H.-P."/>
        </authorList>
    </citation>
    <scope>NUCLEOTIDE SEQUENCE [LARGE SCALE GENOMIC DNA]</scope>
    <source>
        <strain evidence="5 6">DSM 44551</strain>
    </source>
</reference>
<evidence type="ECO:0000313" key="5">
    <source>
        <dbReference type="EMBL" id="MBB5434282.1"/>
    </source>
</evidence>
<comment type="caution">
    <text evidence="5">The sequence shown here is derived from an EMBL/GenBank/DDBJ whole genome shotgun (WGS) entry which is preliminary data.</text>
</comment>
<dbReference type="GO" id="GO:0050112">
    <property type="term" value="F:inositol 2-dehydrogenase (NAD+) activity"/>
    <property type="evidence" value="ECO:0007669"/>
    <property type="project" value="UniProtKB-EC"/>
</dbReference>
<feature type="domain" description="GFO/IDH/MocA-like oxidoreductase" evidence="4">
    <location>
        <begin position="127"/>
        <end position="247"/>
    </location>
</feature>
<dbReference type="GO" id="GO:0000166">
    <property type="term" value="F:nucleotide binding"/>
    <property type="evidence" value="ECO:0007669"/>
    <property type="project" value="InterPro"/>
</dbReference>
<dbReference type="Gene3D" id="3.40.50.720">
    <property type="entry name" value="NAD(P)-binding Rossmann-like Domain"/>
    <property type="match status" value="1"/>
</dbReference>
<name>A0A7W8QPK4_9ACTN</name>